<feature type="region of interest" description="Disordered" evidence="1">
    <location>
        <begin position="98"/>
        <end position="117"/>
    </location>
</feature>
<dbReference type="AlphaFoldDB" id="A0AA47P8K3"/>
<dbReference type="EMBL" id="JAOPHQ010000303">
    <property type="protein sequence ID" value="KAK0155121.1"/>
    <property type="molecule type" value="Genomic_DNA"/>
</dbReference>
<evidence type="ECO:0000256" key="2">
    <source>
        <dbReference type="SAM" id="Phobius"/>
    </source>
</evidence>
<dbReference type="GO" id="GO:0016020">
    <property type="term" value="C:membrane"/>
    <property type="evidence" value="ECO:0007669"/>
    <property type="project" value="TreeGrafter"/>
</dbReference>
<comment type="caution">
    <text evidence="3">The sequence shown here is derived from an EMBL/GenBank/DDBJ whole genome shotgun (WGS) entry which is preliminary data.</text>
</comment>
<gene>
    <name evidence="3" type="primary">BCL2L13</name>
    <name evidence="3" type="ORF">N1851_002567</name>
</gene>
<keyword evidence="2" id="KW-1133">Transmembrane helix</keyword>
<dbReference type="Proteomes" id="UP001174136">
    <property type="component" value="Unassembled WGS sequence"/>
</dbReference>
<accession>A0AA47P8K3</accession>
<name>A0AA47P8K3_MERPO</name>
<sequence>MKLDRLCVVGQRSGPVRFASAEETDRQRLITGGDTCPSVWPSPLHVLRFSCLKDTCSMAASGSTTSPPITVPYGFHYETKYIVLNYLGLLPTRTHGSAAGQEDVQMSGEEQSERERNRAMKCQVESELRQLEDEMAASFSSTGFDRNASLVFRPLNPEGSIEDCLAALGDRVAKDLGSRLATAVHTLLSSSLDYQRFRETTLAVSIHTQGGWDEVLVPLVLLQALQSEGTALAFLLALGVRYLEEAEADYIIQQGGWATVFTLAEEEEPGVVIAGDSNDIYILSGEQRSDQLSTPSSLLCAEDDGSGPCSWQTENLPVSLAGHESWAHVAMTDPEDTKSLDSNEGAALAEERSENNSSNSDIVHVEREEAELLEEAGGGGGGAMEEPGLQESMMSVLGTESDMAELRAEFRDQSPPPPVLLEAPEVLLTLPSLASSEPEPPLQAHDAAETAAPYVESEPAPLVVIAIEPDPEPEVCMHAANPALEEMAPPPPTMETSTSASTEPEATLEPAPEVEPDAEPIEAAPQEEEPQPGVQIVEDPESVPLLAAHVSPEVTKAVFIEPVTPPEPEPDSEFPVLLFGGALVALAAVAAYGALAYRRK</sequence>
<proteinExistence type="predicted"/>
<organism evidence="3 4">
    <name type="scientific">Merluccius polli</name>
    <name type="common">Benguela hake</name>
    <name type="synonym">Merluccius cadenati</name>
    <dbReference type="NCBI Taxonomy" id="89951"/>
    <lineage>
        <taxon>Eukaryota</taxon>
        <taxon>Metazoa</taxon>
        <taxon>Chordata</taxon>
        <taxon>Craniata</taxon>
        <taxon>Vertebrata</taxon>
        <taxon>Euteleostomi</taxon>
        <taxon>Actinopterygii</taxon>
        <taxon>Neopterygii</taxon>
        <taxon>Teleostei</taxon>
        <taxon>Neoteleostei</taxon>
        <taxon>Acanthomorphata</taxon>
        <taxon>Zeiogadaria</taxon>
        <taxon>Gadariae</taxon>
        <taxon>Gadiformes</taxon>
        <taxon>Gadoidei</taxon>
        <taxon>Merlucciidae</taxon>
        <taxon>Merluccius</taxon>
    </lineage>
</organism>
<evidence type="ECO:0000256" key="1">
    <source>
        <dbReference type="SAM" id="MobiDB-lite"/>
    </source>
</evidence>
<dbReference type="InterPro" id="IPR042398">
    <property type="entry name" value="BCL2L13"/>
</dbReference>
<protein>
    <submittedName>
        <fullName evidence="3">Bcl-2-like protein 13</fullName>
    </submittedName>
</protein>
<feature type="region of interest" description="Disordered" evidence="1">
    <location>
        <begin position="334"/>
        <end position="361"/>
    </location>
</feature>
<feature type="region of interest" description="Disordered" evidence="1">
    <location>
        <begin position="484"/>
        <end position="537"/>
    </location>
</feature>
<evidence type="ECO:0000313" key="4">
    <source>
        <dbReference type="Proteomes" id="UP001174136"/>
    </source>
</evidence>
<dbReference type="SUPFAM" id="SSF56854">
    <property type="entry name" value="Bcl-2 inhibitors of programmed cell death"/>
    <property type="match status" value="1"/>
</dbReference>
<dbReference type="InterPro" id="IPR036834">
    <property type="entry name" value="Bcl-2-like_sf"/>
</dbReference>
<reference evidence="3" key="1">
    <citation type="journal article" date="2023" name="Front. Mar. Sci.">
        <title>A new Merluccius polli reference genome to investigate the effects of global change in West African waters.</title>
        <authorList>
            <person name="Mateo J.L."/>
            <person name="Blanco-Fernandez C."/>
            <person name="Garcia-Vazquez E."/>
            <person name="Machado-Schiaffino G."/>
        </authorList>
    </citation>
    <scope>NUCLEOTIDE SEQUENCE</scope>
    <source>
        <strain evidence="3">C29</strain>
        <tissue evidence="3">Fin</tissue>
    </source>
</reference>
<feature type="region of interest" description="Disordered" evidence="1">
    <location>
        <begin position="433"/>
        <end position="455"/>
    </location>
</feature>
<dbReference type="GO" id="GO:0042981">
    <property type="term" value="P:regulation of apoptotic process"/>
    <property type="evidence" value="ECO:0007669"/>
    <property type="project" value="InterPro"/>
</dbReference>
<keyword evidence="2" id="KW-0472">Membrane</keyword>
<dbReference type="PANTHER" id="PTHR15758">
    <property type="entry name" value="BCL-2-LIKE PROTEIN 13"/>
    <property type="match status" value="1"/>
</dbReference>
<feature type="compositionally biased region" description="Acidic residues" evidence="1">
    <location>
        <begin position="512"/>
        <end position="530"/>
    </location>
</feature>
<evidence type="ECO:0000313" key="3">
    <source>
        <dbReference type="EMBL" id="KAK0155121.1"/>
    </source>
</evidence>
<dbReference type="GO" id="GO:0005739">
    <property type="term" value="C:mitochondrion"/>
    <property type="evidence" value="ECO:0007669"/>
    <property type="project" value="TreeGrafter"/>
</dbReference>
<feature type="transmembrane region" description="Helical" evidence="2">
    <location>
        <begin position="574"/>
        <end position="597"/>
    </location>
</feature>
<dbReference type="PANTHER" id="PTHR15758:SF2">
    <property type="entry name" value="BCL-2-LIKE PROTEIN 13"/>
    <property type="match status" value="1"/>
</dbReference>
<feature type="compositionally biased region" description="Low complexity" evidence="1">
    <location>
        <begin position="494"/>
        <end position="511"/>
    </location>
</feature>
<dbReference type="GO" id="GO:0006915">
    <property type="term" value="P:apoptotic process"/>
    <property type="evidence" value="ECO:0007669"/>
    <property type="project" value="InterPro"/>
</dbReference>
<keyword evidence="2" id="KW-0812">Transmembrane</keyword>
<keyword evidence="4" id="KW-1185">Reference proteome</keyword>